<keyword evidence="1" id="KW-0472">Membrane</keyword>
<keyword evidence="1" id="KW-0812">Transmembrane</keyword>
<organism evidence="2">
    <name type="scientific">Lepeophtheirus salmonis</name>
    <name type="common">Salmon louse</name>
    <name type="synonym">Caligus salmonis</name>
    <dbReference type="NCBI Taxonomy" id="72036"/>
    <lineage>
        <taxon>Eukaryota</taxon>
        <taxon>Metazoa</taxon>
        <taxon>Ecdysozoa</taxon>
        <taxon>Arthropoda</taxon>
        <taxon>Crustacea</taxon>
        <taxon>Multicrustacea</taxon>
        <taxon>Hexanauplia</taxon>
        <taxon>Copepoda</taxon>
        <taxon>Siphonostomatoida</taxon>
        <taxon>Caligidae</taxon>
        <taxon>Lepeophtheirus</taxon>
    </lineage>
</organism>
<name>A0A0K2TCH8_LEPSM</name>
<keyword evidence="1" id="KW-1133">Transmembrane helix</keyword>
<reference evidence="2" key="1">
    <citation type="submission" date="2014-05" db="EMBL/GenBank/DDBJ databases">
        <authorList>
            <person name="Chronopoulou M."/>
        </authorList>
    </citation>
    <scope>NUCLEOTIDE SEQUENCE</scope>
    <source>
        <tissue evidence="2">Whole organism</tissue>
    </source>
</reference>
<dbReference type="EMBL" id="HACA01005916">
    <property type="protein sequence ID" value="CDW23277.1"/>
    <property type="molecule type" value="Transcribed_RNA"/>
</dbReference>
<dbReference type="AlphaFoldDB" id="A0A0K2TCH8"/>
<evidence type="ECO:0000256" key="1">
    <source>
        <dbReference type="SAM" id="Phobius"/>
    </source>
</evidence>
<feature type="transmembrane region" description="Helical" evidence="1">
    <location>
        <begin position="20"/>
        <end position="37"/>
    </location>
</feature>
<accession>A0A0K2TCH8</accession>
<evidence type="ECO:0000313" key="2">
    <source>
        <dbReference type="EMBL" id="CDW23277.1"/>
    </source>
</evidence>
<sequence>MISLITDKQSQGLLLQESLTIPMGALTVGAIITFLRYKYR</sequence>
<proteinExistence type="predicted"/>
<protein>
    <submittedName>
        <fullName evidence="2">Uncharacterized protein</fullName>
    </submittedName>
</protein>